<dbReference type="EMBL" id="CAJFCV020000004">
    <property type="protein sequence ID" value="CAG9118508.1"/>
    <property type="molecule type" value="Genomic_DNA"/>
</dbReference>
<dbReference type="WBParaSite" id="BXY_0191400.1">
    <property type="protein sequence ID" value="BXY_0191400.1"/>
    <property type="gene ID" value="BXY_0191400"/>
</dbReference>
<feature type="transmembrane region" description="Helical" evidence="1">
    <location>
        <begin position="131"/>
        <end position="151"/>
    </location>
</feature>
<reference evidence="6" key="1">
    <citation type="submission" date="2016-11" db="UniProtKB">
        <authorList>
            <consortium name="WormBaseParasite"/>
        </authorList>
    </citation>
    <scope>IDENTIFICATION</scope>
</reference>
<evidence type="ECO:0000313" key="3">
    <source>
        <dbReference type="EMBL" id="CAG9118508.1"/>
    </source>
</evidence>
<keyword evidence="5" id="KW-1185">Reference proteome</keyword>
<evidence type="ECO:0000256" key="1">
    <source>
        <dbReference type="SAM" id="Phobius"/>
    </source>
</evidence>
<accession>A0A1I7RMH9</accession>
<proteinExistence type="predicted"/>
<feature type="transmembrane region" description="Helical" evidence="1">
    <location>
        <begin position="158"/>
        <end position="181"/>
    </location>
</feature>
<keyword evidence="1" id="KW-0812">Transmembrane</keyword>
<dbReference type="Proteomes" id="UP000582659">
    <property type="component" value="Unassembled WGS sequence"/>
</dbReference>
<dbReference type="OrthoDB" id="10429086at2759"/>
<dbReference type="Proteomes" id="UP000659654">
    <property type="component" value="Unassembled WGS sequence"/>
</dbReference>
<organism evidence="4 6">
    <name type="scientific">Bursaphelenchus xylophilus</name>
    <name type="common">Pinewood nematode worm</name>
    <name type="synonym">Aphelenchoides xylophilus</name>
    <dbReference type="NCBI Taxonomy" id="6326"/>
    <lineage>
        <taxon>Eukaryota</taxon>
        <taxon>Metazoa</taxon>
        <taxon>Ecdysozoa</taxon>
        <taxon>Nematoda</taxon>
        <taxon>Chromadorea</taxon>
        <taxon>Rhabditida</taxon>
        <taxon>Tylenchina</taxon>
        <taxon>Tylenchomorpha</taxon>
        <taxon>Aphelenchoidea</taxon>
        <taxon>Aphelenchoididae</taxon>
        <taxon>Bursaphelenchus</taxon>
    </lineage>
</organism>
<reference evidence="3" key="2">
    <citation type="submission" date="2020-08" db="EMBL/GenBank/DDBJ databases">
        <authorList>
            <person name="Kikuchi T."/>
        </authorList>
    </citation>
    <scope>NUCLEOTIDE SEQUENCE</scope>
    <source>
        <strain evidence="2">Ka4C1</strain>
    </source>
</reference>
<feature type="transmembrane region" description="Helical" evidence="1">
    <location>
        <begin position="205"/>
        <end position="229"/>
    </location>
</feature>
<name>A0A1I7RMH9_BURXY</name>
<evidence type="ECO:0000313" key="4">
    <source>
        <dbReference type="Proteomes" id="UP000095284"/>
    </source>
</evidence>
<keyword evidence="1" id="KW-0472">Membrane</keyword>
<dbReference type="AlphaFoldDB" id="A0A1I7RMH9"/>
<sequence length="263" mass="30412">MKRATPVPLQRAYSSIDLNADELPSRPITTTAATQTPYYYDSSSPRYLDTSVNSGQTNSAVYYINQTPSLYSYTTDPPPIVSESTEVSVTGESVQKLLLRLFHIFSYILRWLVVIFQIVFIVILFSNGWGWYNLFNVASLAAFLFAHMGVFNRTASWLYAFFILDFIVIIFYVVFAILLLADANYYNYFQYPTYLYRMTVVDQEVIGFCLLLSSTFMILFIVVIGRVWWGRPFCYPQKKGQFLEDDYTGRICFGQVFGCFRNE</sequence>
<dbReference type="Proteomes" id="UP000095284">
    <property type="component" value="Unplaced"/>
</dbReference>
<dbReference type="SMR" id="A0A1I7RMH9"/>
<evidence type="ECO:0000313" key="6">
    <source>
        <dbReference type="WBParaSite" id="BXY_0191400.1"/>
    </source>
</evidence>
<evidence type="ECO:0000313" key="5">
    <source>
        <dbReference type="Proteomes" id="UP000659654"/>
    </source>
</evidence>
<evidence type="ECO:0000313" key="2">
    <source>
        <dbReference type="EMBL" id="CAD5228071.1"/>
    </source>
</evidence>
<keyword evidence="1" id="KW-1133">Transmembrane helix</keyword>
<gene>
    <name evidence="2" type="ORF">BXYJ_LOCUS10261</name>
</gene>
<protein>
    <submittedName>
        <fullName evidence="2">(pine wood nematode) hypothetical protein</fullName>
    </submittedName>
</protein>
<dbReference type="EMBL" id="CAJFDI010000004">
    <property type="protein sequence ID" value="CAD5228071.1"/>
    <property type="molecule type" value="Genomic_DNA"/>
</dbReference>
<feature type="transmembrane region" description="Helical" evidence="1">
    <location>
        <begin position="104"/>
        <end position="125"/>
    </location>
</feature>